<dbReference type="Proteomes" id="UP000054279">
    <property type="component" value="Unassembled WGS sequence"/>
</dbReference>
<protein>
    <submittedName>
        <fullName evidence="1">Uncharacterized protein</fullName>
    </submittedName>
</protein>
<evidence type="ECO:0000313" key="1">
    <source>
        <dbReference type="EMBL" id="KIJ43589.1"/>
    </source>
</evidence>
<keyword evidence="2" id="KW-1185">Reference proteome</keyword>
<dbReference type="EMBL" id="KN837122">
    <property type="protein sequence ID" value="KIJ43589.1"/>
    <property type="molecule type" value="Genomic_DNA"/>
</dbReference>
<reference evidence="1 2" key="1">
    <citation type="submission" date="2014-06" db="EMBL/GenBank/DDBJ databases">
        <title>Evolutionary Origins and Diversification of the Mycorrhizal Mutualists.</title>
        <authorList>
            <consortium name="DOE Joint Genome Institute"/>
            <consortium name="Mycorrhizal Genomics Consortium"/>
            <person name="Kohler A."/>
            <person name="Kuo A."/>
            <person name="Nagy L.G."/>
            <person name="Floudas D."/>
            <person name="Copeland A."/>
            <person name="Barry K.W."/>
            <person name="Cichocki N."/>
            <person name="Veneault-Fourrey C."/>
            <person name="LaButti K."/>
            <person name="Lindquist E.A."/>
            <person name="Lipzen A."/>
            <person name="Lundell T."/>
            <person name="Morin E."/>
            <person name="Murat C."/>
            <person name="Riley R."/>
            <person name="Ohm R."/>
            <person name="Sun H."/>
            <person name="Tunlid A."/>
            <person name="Henrissat B."/>
            <person name="Grigoriev I.V."/>
            <person name="Hibbett D.S."/>
            <person name="Martin F."/>
        </authorList>
    </citation>
    <scope>NUCLEOTIDE SEQUENCE [LARGE SCALE GENOMIC DNA]</scope>
    <source>
        <strain evidence="1 2">SS14</strain>
    </source>
</reference>
<dbReference type="HOGENOM" id="CLU_1321649_0_0_1"/>
<gene>
    <name evidence="1" type="ORF">M422DRAFT_30844</name>
</gene>
<sequence>MFCGKIICYGLSVCSVCLVCAAYAYCSFQPATSLRRARTVQLLSSSRATTSWNWLLNISRVQNDTHIRGVYERHGGVYNLGCECIHSLAGWKVERAGAIIYYTVSFSQVAPGHGKLTSDASFQLDACLNLIDVRTRHLGVSFFAKLKGGLLERNLLRSARLFRDDACAEEGSFRHHASRSYKFAHHRMQHDRPCIDPIGCYCYYRAVR</sequence>
<organism evidence="1 2">
    <name type="scientific">Sphaerobolus stellatus (strain SS14)</name>
    <dbReference type="NCBI Taxonomy" id="990650"/>
    <lineage>
        <taxon>Eukaryota</taxon>
        <taxon>Fungi</taxon>
        <taxon>Dikarya</taxon>
        <taxon>Basidiomycota</taxon>
        <taxon>Agaricomycotina</taxon>
        <taxon>Agaricomycetes</taxon>
        <taxon>Phallomycetidae</taxon>
        <taxon>Geastrales</taxon>
        <taxon>Sphaerobolaceae</taxon>
        <taxon>Sphaerobolus</taxon>
    </lineage>
</organism>
<accession>A0A0C9V9C8</accession>
<name>A0A0C9V9C8_SPHS4</name>
<dbReference type="AlphaFoldDB" id="A0A0C9V9C8"/>
<proteinExistence type="predicted"/>
<evidence type="ECO:0000313" key="2">
    <source>
        <dbReference type="Proteomes" id="UP000054279"/>
    </source>
</evidence>